<evidence type="ECO:0000313" key="2">
    <source>
        <dbReference type="Proteomes" id="UP001279681"/>
    </source>
</evidence>
<dbReference type="InterPro" id="IPR007428">
    <property type="entry name" value="MlaA"/>
</dbReference>
<dbReference type="InterPro" id="IPR029058">
    <property type="entry name" value="AB_hydrolase_fold"/>
</dbReference>
<protein>
    <submittedName>
        <fullName evidence="1">Serine/threonine protein kinase</fullName>
    </submittedName>
</protein>
<dbReference type="Proteomes" id="UP001279681">
    <property type="component" value="Unassembled WGS sequence"/>
</dbReference>
<keyword evidence="1" id="KW-0723">Serine/threonine-protein kinase</keyword>
<dbReference type="EMBL" id="JAVIKH010000002">
    <property type="protein sequence ID" value="MDX8335384.1"/>
    <property type="molecule type" value="Genomic_DNA"/>
</dbReference>
<dbReference type="GO" id="GO:0004674">
    <property type="term" value="F:protein serine/threonine kinase activity"/>
    <property type="evidence" value="ECO:0007669"/>
    <property type="project" value="UniProtKB-KW"/>
</dbReference>
<dbReference type="PANTHER" id="PTHR30035:SF1">
    <property type="entry name" value="AB HYDROLASE-1 DOMAIN-CONTAINING PROTEIN"/>
    <property type="match status" value="1"/>
</dbReference>
<gene>
    <name evidence="1" type="ORF">RFV38_02550</name>
</gene>
<dbReference type="SUPFAM" id="SSF53474">
    <property type="entry name" value="alpha/beta-Hydrolases"/>
    <property type="match status" value="1"/>
</dbReference>
<organism evidence="1 2">
    <name type="scientific">Candidatus Cetobacterium colombiensis</name>
    <dbReference type="NCBI Taxonomy" id="3073100"/>
    <lineage>
        <taxon>Bacteria</taxon>
        <taxon>Fusobacteriati</taxon>
        <taxon>Fusobacteriota</taxon>
        <taxon>Fusobacteriia</taxon>
        <taxon>Fusobacteriales</taxon>
        <taxon>Fusobacteriaceae</taxon>
        <taxon>Cetobacterium</taxon>
    </lineage>
</organism>
<evidence type="ECO:0000313" key="1">
    <source>
        <dbReference type="EMBL" id="MDX8335384.1"/>
    </source>
</evidence>
<sequence length="426" mass="48610">MSKYLKVVLMFILTVNVFAEYDFPFKNPYVATIVGSSQIMTKGIPEEVPTKDFKILLERSKNVPANMWFDKGFNFSLSKQKGKAPLIFVLSGTGSAYNATRTKNFQKIFYNAGYHVLTVTSVFNSNFILNVSNSKVPGILIQDGLDLYNIMGDMLDKVKEEEKIEVGDIYLMGYSMGATHSAVLSYLDSVGKDFNFKRVYMVNPSINLYHSATVLDNMLDKNIENKGDIVKIIDEVMNAIKKNVSPSDLQITEEGIYSIFEKQQLSDKEMQRLIGLAFNLTSIDLNYIVDQISGMHVYSNTHPGKFTEMYPYFESINFANFSNYLNKLAYPYYLKVLGGNLTFNDMLKYGDLNIIKKYLENENKIVAVTNEDDFILSSKDRLFIKDVFKERSLIYPDGGHCGNMFYQTNVEKMLQFLQTGVFNNEL</sequence>
<name>A0ABU4W792_9FUSO</name>
<proteinExistence type="predicted"/>
<comment type="caution">
    <text evidence="1">The sequence shown here is derived from an EMBL/GenBank/DDBJ whole genome shotgun (WGS) entry which is preliminary data.</text>
</comment>
<dbReference type="Gene3D" id="3.40.50.1820">
    <property type="entry name" value="alpha/beta hydrolase"/>
    <property type="match status" value="1"/>
</dbReference>
<keyword evidence="1" id="KW-0808">Transferase</keyword>
<keyword evidence="1" id="KW-0418">Kinase</keyword>
<accession>A0ABU4W792</accession>
<keyword evidence="2" id="KW-1185">Reference proteome</keyword>
<dbReference type="PANTHER" id="PTHR30035">
    <property type="entry name" value="LIPOPROTEIN VACJ-RELATED"/>
    <property type="match status" value="1"/>
</dbReference>
<reference evidence="2" key="1">
    <citation type="submission" date="2023-07" db="EMBL/GenBank/DDBJ databases">
        <authorList>
            <person name="Colorado M.A."/>
            <person name="Villamil L.M."/>
            <person name="Melo J.F."/>
            <person name="Rodriguez J.A."/>
            <person name="Ruiz R.Y."/>
        </authorList>
    </citation>
    <scope>NUCLEOTIDE SEQUENCE [LARGE SCALE GENOMIC DNA]</scope>
    <source>
        <strain evidence="2">C33</strain>
    </source>
</reference>
<dbReference type="RefSeq" id="WP_320312787.1">
    <property type="nucleotide sequence ID" value="NZ_JAVIKH010000002.1"/>
</dbReference>